<dbReference type="EMBL" id="LHQR01000014">
    <property type="protein sequence ID" value="KXG53214.1"/>
    <property type="molecule type" value="Genomic_DNA"/>
</dbReference>
<dbReference type="Proteomes" id="UP000070168">
    <property type="component" value="Unassembled WGS sequence"/>
</dbReference>
<dbReference type="GeneID" id="63703277"/>
<dbReference type="AlphaFoldDB" id="A0A135LW73"/>
<reference evidence="1 2" key="1">
    <citation type="journal article" date="2016" name="BMC Genomics">
        <title>Genome sequencing and secondary metabolism of the postharvest pathogen Penicillium griseofulvum.</title>
        <authorList>
            <person name="Banani H."/>
            <person name="Marcet-Houben M."/>
            <person name="Ballester A.R."/>
            <person name="Abbruscato P."/>
            <person name="Gonzalez-Candelas L."/>
            <person name="Gabaldon T."/>
            <person name="Spadaro D."/>
        </authorList>
    </citation>
    <scope>NUCLEOTIDE SEQUENCE [LARGE SCALE GENOMIC DNA]</scope>
    <source>
        <strain evidence="1 2">PG3</strain>
    </source>
</reference>
<evidence type="ECO:0000313" key="1">
    <source>
        <dbReference type="EMBL" id="KXG53214.1"/>
    </source>
</evidence>
<keyword evidence="2" id="KW-1185">Reference proteome</keyword>
<sequence length="713" mass="80101">MLASTDDIAKFISIAPEANEGTALRFLEGAENFEDAISRYYEVQNETSDPSPTTTMDAMDAEADMRPPPYASSPISGPVHHHANIFTAAANIRCKDEQDVKAALHSIQQACLIFNADIEPEHTMEYCNCDCDVHKYKETKAARLPVHEMWSKAVIYPGESAYHDSNLSTLVMKSPYSRVPSPFQFATAGTYNTAKPTRSGYNQYLRKTIQLNASLNSAAQAAIDAKEPTSTIWGTEETSVPNGETPMTPSDTRLSAVQGLTLQNGSSGLAESPKTSTFGSLKRMLSKKTSEEKEEKAAIDTKALRMAILEEEQGRWPNQEWQRLVAAYQETVGIRQKTAGLRSRHPIQYLHLLRAGYFEPIPVAWAKSTSNPLKFTIDAFGGWRGVTPSWRGYKDLAEERLYWVMDNTEGIHKNKKPDAISAMSMARSRMESATETPMEYFSRDDICIAQSISETYSNQVMSPFRPSGQPAAPLDETMILLGVSRSMNSAPFRPNYDEHLITGYSASNQPKSKDIAKAIIRGFSQAMINHDHNARGYQFITFADQGRYIGLINHQSLEQIWSKVRFWGETRLMLGWQKAKELHFQKHSGTAIHHPMYGWQAGPQTPILRLLLILDGEPADMNEFQLDLLGLSWVYVTIFLMGADRCPHHHRLANELQRISNTNPRISFLDAQGNMPERFVTHELLKRHLGYNVSFSDFETLEQAAVDLPLYVE</sequence>
<accession>A0A135LW73</accession>
<evidence type="ECO:0000313" key="2">
    <source>
        <dbReference type="Proteomes" id="UP000070168"/>
    </source>
</evidence>
<dbReference type="OrthoDB" id="2142598at2759"/>
<dbReference type="RefSeq" id="XP_040651749.1">
    <property type="nucleotide sequence ID" value="XM_040787977.1"/>
</dbReference>
<evidence type="ECO:0008006" key="3">
    <source>
        <dbReference type="Google" id="ProtNLM"/>
    </source>
</evidence>
<protein>
    <recommendedName>
        <fullName evidence="3">VWFA domain-containing protein</fullName>
    </recommendedName>
</protein>
<name>A0A135LW73_PENPA</name>
<comment type="caution">
    <text evidence="1">The sequence shown here is derived from an EMBL/GenBank/DDBJ whole genome shotgun (WGS) entry which is preliminary data.</text>
</comment>
<organism evidence="1 2">
    <name type="scientific">Penicillium patulum</name>
    <name type="common">Penicillium griseofulvum</name>
    <dbReference type="NCBI Taxonomy" id="5078"/>
    <lineage>
        <taxon>Eukaryota</taxon>
        <taxon>Fungi</taxon>
        <taxon>Dikarya</taxon>
        <taxon>Ascomycota</taxon>
        <taxon>Pezizomycotina</taxon>
        <taxon>Eurotiomycetes</taxon>
        <taxon>Eurotiomycetidae</taxon>
        <taxon>Eurotiales</taxon>
        <taxon>Aspergillaceae</taxon>
        <taxon>Penicillium</taxon>
    </lineage>
</organism>
<dbReference type="OMA" id="WVHVTIF"/>
<gene>
    <name evidence="1" type="ORF">PGRI_002640</name>
</gene>
<proteinExistence type="predicted"/>